<dbReference type="InterPro" id="IPR001739">
    <property type="entry name" value="Methyl_CpG_DNA-bd"/>
</dbReference>
<evidence type="ECO:0000313" key="8">
    <source>
        <dbReference type="EMBL" id="KAH0913147.1"/>
    </source>
</evidence>
<comment type="caution">
    <text evidence="8">The sequence shown here is derived from an EMBL/GenBank/DDBJ whole genome shotgun (WGS) entry which is preliminary data.</text>
</comment>
<evidence type="ECO:0000256" key="5">
    <source>
        <dbReference type="ARBA" id="ARBA00023242"/>
    </source>
</evidence>
<feature type="compositionally biased region" description="Basic and acidic residues" evidence="6">
    <location>
        <begin position="221"/>
        <end position="263"/>
    </location>
</feature>
<feature type="region of interest" description="Disordered" evidence="6">
    <location>
        <begin position="628"/>
        <end position="663"/>
    </location>
</feature>
<dbReference type="InterPro" id="IPR025525">
    <property type="entry name" value="hAT-like_transposase_RNase-H"/>
</dbReference>
<feature type="compositionally biased region" description="Acidic residues" evidence="6">
    <location>
        <begin position="120"/>
        <end position="135"/>
    </location>
</feature>
<name>A0ABQ8C8P3_BRANA</name>
<evidence type="ECO:0000256" key="2">
    <source>
        <dbReference type="ARBA" id="ARBA00023015"/>
    </source>
</evidence>
<evidence type="ECO:0000256" key="1">
    <source>
        <dbReference type="ARBA" id="ARBA00004123"/>
    </source>
</evidence>
<gene>
    <name evidence="8" type="ORF">HID58_036468</name>
</gene>
<keyword evidence="4" id="KW-0804">Transcription</keyword>
<dbReference type="Pfam" id="PF14372">
    <property type="entry name" value="hAT-like_RNase-H"/>
    <property type="match status" value="1"/>
</dbReference>
<dbReference type="Gene3D" id="3.30.890.10">
    <property type="entry name" value="Methyl-cpg-binding Protein 2, Chain A"/>
    <property type="match status" value="1"/>
</dbReference>
<evidence type="ECO:0000259" key="7">
    <source>
        <dbReference type="PROSITE" id="PS50982"/>
    </source>
</evidence>
<organism evidence="8 9">
    <name type="scientific">Brassica napus</name>
    <name type="common">Rape</name>
    <dbReference type="NCBI Taxonomy" id="3708"/>
    <lineage>
        <taxon>Eukaryota</taxon>
        <taxon>Viridiplantae</taxon>
        <taxon>Streptophyta</taxon>
        <taxon>Embryophyta</taxon>
        <taxon>Tracheophyta</taxon>
        <taxon>Spermatophyta</taxon>
        <taxon>Magnoliopsida</taxon>
        <taxon>eudicotyledons</taxon>
        <taxon>Gunneridae</taxon>
        <taxon>Pentapetalae</taxon>
        <taxon>rosids</taxon>
        <taxon>malvids</taxon>
        <taxon>Brassicales</taxon>
        <taxon>Brassicaceae</taxon>
        <taxon>Brassiceae</taxon>
        <taxon>Brassica</taxon>
    </lineage>
</organism>
<evidence type="ECO:0000256" key="4">
    <source>
        <dbReference type="ARBA" id="ARBA00023163"/>
    </source>
</evidence>
<reference evidence="8 9" key="1">
    <citation type="submission" date="2021-05" db="EMBL/GenBank/DDBJ databases">
        <title>Genome Assembly of Synthetic Allotetraploid Brassica napus Reveals Homoeologous Exchanges between Subgenomes.</title>
        <authorList>
            <person name="Davis J.T."/>
        </authorList>
    </citation>
    <scope>NUCLEOTIDE SEQUENCE [LARGE SCALE GENOMIC DNA]</scope>
    <source>
        <strain evidence="9">cv. Da-Ae</strain>
        <tissue evidence="8">Seedling</tissue>
    </source>
</reference>
<sequence length="704" mass="79017">MTHADEMMFIELPAPSSWTKLYYPELAGSPRKTKIVFVAPTGERISSRKQLEKYLKAHPGSPVISEFDWTNGESPRRSSRISQMVKATPTPTPDEKEPPKKRRRSSVSKKGSKGAAAAEQNEEAQEGEVVAEENVEADKNGEAEESAVKAEAEKEGEVVADEKEPMEVDTSEVVKKAEGEGTAEEPPKVEVLKDTEMKEPVEAVAAEVNGEEKAAEEETENKELTFGEPKLAADAEADKGNETKEAEEKKEDGEPKLDADAEANKVNGTEEAEEKKTEAVATITEGDEAGTRKDFLWCGITSPARPISYHLPRNVRMIIMHDYPLRVVDHFAGFLKVLRPQLNTIHDDCVLMFLSQKQKLSDIITKIPGGVNLAVDNQHVLNGQLLMGECYANVLSSMAQEALEDEKLIKKVRDSIKFIKTNETCGDKFDGLKKLFSTDTAYKDLNVDNRTRWDTSYNMLLAGYEHRQLLSCLETCYPDYKISSISSQDWRKIDGLCSCLKVLFQAGNVLTRPKNLTANELYHEMIKLQLELSHAAMYEEDLDVRNLAKSLWERFDLYWRGCFLVLAIAVVMDPRCKMEIIKDNFTEMYGEEDAEKWIKTVNDAVHDLYISYGEQNLLDANIEVAQEPETGPQVEQTTESHQHEGEHKVEKKELGDDSQAQPQADEDYHMGDVLLQDGTTLWNLGSSLVYQGLAQKPQNIMTIL</sequence>
<feature type="domain" description="MBD" evidence="7">
    <location>
        <begin position="4"/>
        <end position="74"/>
    </location>
</feature>
<dbReference type="PANTHER" id="PTHR33729:SF16">
    <property type="entry name" value="GENOME ASSEMBLY, CHROMOSOME: A09"/>
    <property type="match status" value="1"/>
</dbReference>
<keyword evidence="3" id="KW-0238">DNA-binding</keyword>
<proteinExistence type="predicted"/>
<comment type="subcellular location">
    <subcellularLocation>
        <location evidence="1">Nucleus</location>
    </subcellularLocation>
</comment>
<keyword evidence="9" id="KW-1185">Reference proteome</keyword>
<evidence type="ECO:0000256" key="3">
    <source>
        <dbReference type="ARBA" id="ARBA00023125"/>
    </source>
</evidence>
<dbReference type="Proteomes" id="UP000824890">
    <property type="component" value="Unassembled WGS sequence"/>
</dbReference>
<keyword evidence="2" id="KW-0805">Transcription regulation</keyword>
<evidence type="ECO:0000256" key="6">
    <source>
        <dbReference type="SAM" id="MobiDB-lite"/>
    </source>
</evidence>
<accession>A0ABQ8C8P3</accession>
<feature type="compositionally biased region" description="Basic residues" evidence="6">
    <location>
        <begin position="99"/>
        <end position="112"/>
    </location>
</feature>
<dbReference type="EMBL" id="JAGKQM010000009">
    <property type="protein sequence ID" value="KAH0913147.1"/>
    <property type="molecule type" value="Genomic_DNA"/>
</dbReference>
<dbReference type="SUPFAM" id="SSF54171">
    <property type="entry name" value="DNA-binding domain"/>
    <property type="match status" value="1"/>
</dbReference>
<dbReference type="PROSITE" id="PS50982">
    <property type="entry name" value="MBD"/>
    <property type="match status" value="1"/>
</dbReference>
<dbReference type="Pfam" id="PF01429">
    <property type="entry name" value="MBD"/>
    <property type="match status" value="1"/>
</dbReference>
<dbReference type="SUPFAM" id="SSF53098">
    <property type="entry name" value="Ribonuclease H-like"/>
    <property type="match status" value="1"/>
</dbReference>
<dbReference type="InterPro" id="IPR012337">
    <property type="entry name" value="RNaseH-like_sf"/>
</dbReference>
<keyword evidence="5" id="KW-0539">Nucleus</keyword>
<evidence type="ECO:0000313" key="9">
    <source>
        <dbReference type="Proteomes" id="UP000824890"/>
    </source>
</evidence>
<dbReference type="InterPro" id="IPR039622">
    <property type="entry name" value="MBD10/11"/>
</dbReference>
<dbReference type="PANTHER" id="PTHR33729">
    <property type="entry name" value="METHYL-CPG BINDING DOMAIN CONTAINING PROTEIN, EXPRESSED"/>
    <property type="match status" value="1"/>
</dbReference>
<feature type="compositionally biased region" description="Basic and acidic residues" evidence="6">
    <location>
        <begin position="638"/>
        <end position="655"/>
    </location>
</feature>
<protein>
    <recommendedName>
        <fullName evidence="7">MBD domain-containing protein</fullName>
    </recommendedName>
</protein>
<feature type="region of interest" description="Disordered" evidence="6">
    <location>
        <begin position="61"/>
        <end position="279"/>
    </location>
</feature>
<feature type="compositionally biased region" description="Basic and acidic residues" evidence="6">
    <location>
        <begin position="136"/>
        <end position="201"/>
    </location>
</feature>
<dbReference type="InterPro" id="IPR016177">
    <property type="entry name" value="DNA-bd_dom_sf"/>
</dbReference>